<protein>
    <submittedName>
        <fullName evidence="8">PIG-P-domain-containing protein</fullName>
    </submittedName>
</protein>
<dbReference type="Proteomes" id="UP000298138">
    <property type="component" value="Unassembled WGS sequence"/>
</dbReference>
<dbReference type="AlphaFoldDB" id="A0A4S2N750"/>
<keyword evidence="2 6" id="KW-0812">Transmembrane</keyword>
<feature type="compositionally biased region" description="Basic and acidic residues" evidence="5">
    <location>
        <begin position="218"/>
        <end position="231"/>
    </location>
</feature>
<evidence type="ECO:0000313" key="8">
    <source>
        <dbReference type="EMBL" id="TGZ85168.1"/>
    </source>
</evidence>
<evidence type="ECO:0000256" key="6">
    <source>
        <dbReference type="SAM" id="Phobius"/>
    </source>
</evidence>
<dbReference type="GO" id="GO:0016020">
    <property type="term" value="C:membrane"/>
    <property type="evidence" value="ECO:0007669"/>
    <property type="project" value="UniProtKB-SubCell"/>
</dbReference>
<feature type="region of interest" description="Disordered" evidence="5">
    <location>
        <begin position="212"/>
        <end position="242"/>
    </location>
</feature>
<dbReference type="InterPro" id="IPR052263">
    <property type="entry name" value="GPI_Anchor_Biosynth"/>
</dbReference>
<dbReference type="GO" id="GO:0006506">
    <property type="term" value="P:GPI anchor biosynthetic process"/>
    <property type="evidence" value="ECO:0007669"/>
    <property type="project" value="TreeGrafter"/>
</dbReference>
<feature type="compositionally biased region" description="Basic and acidic residues" evidence="5">
    <location>
        <begin position="304"/>
        <end position="313"/>
    </location>
</feature>
<evidence type="ECO:0000256" key="1">
    <source>
        <dbReference type="ARBA" id="ARBA00004141"/>
    </source>
</evidence>
<keyword evidence="4 6" id="KW-0472">Membrane</keyword>
<feature type="region of interest" description="Disordered" evidence="5">
    <location>
        <begin position="1"/>
        <end position="92"/>
    </location>
</feature>
<reference evidence="8 9" key="1">
    <citation type="submission" date="2019-04" db="EMBL/GenBank/DDBJ databases">
        <title>Comparative genomics and transcriptomics to analyze fruiting body development in filamentous ascomycetes.</title>
        <authorList>
            <consortium name="DOE Joint Genome Institute"/>
            <person name="Lutkenhaus R."/>
            <person name="Traeger S."/>
            <person name="Breuer J."/>
            <person name="Kuo A."/>
            <person name="Lipzen A."/>
            <person name="Pangilinan J."/>
            <person name="Dilworth D."/>
            <person name="Sandor L."/>
            <person name="Poggeler S."/>
            <person name="Barry K."/>
            <person name="Grigoriev I.V."/>
            <person name="Nowrousian M."/>
        </authorList>
    </citation>
    <scope>NUCLEOTIDE SEQUENCE [LARGE SCALE GENOMIC DNA]</scope>
    <source>
        <strain evidence="8 9">CBS 389.68</strain>
    </source>
</reference>
<evidence type="ECO:0000256" key="2">
    <source>
        <dbReference type="ARBA" id="ARBA00022692"/>
    </source>
</evidence>
<keyword evidence="3 6" id="KW-1133">Transmembrane helix</keyword>
<sequence length="327" mass="35993">MSSSLQPPSFDLPHRPHSPRRTNSMPSPSTTSSHSSSPSSSPFQPSTFAPPFYNRPPTPLPPSPSLTSLLRPSFTPSRPTTPDSSDSEAIPRASSSLLTLSQRTPRYAPKVPPTYEYYGFGLYVLSNFTAILYLIWAFCPAEVLGGMGVTYYPSRWWSLAIPAYLVVVVCYIYVALAAWNIGVLTPPLDSLECVVDRAANIAAVGSGDDALEAPGRGKGKESKKAHEKLGGDESDSADASEKWADWSKKVKEGDWKTLWSKGTDAVMDVPIGGVCEVLYGHGSNGEEEEWEVQWKREMEERTKRWRERAESRNPGKSLLKNDNGHNK</sequence>
<proteinExistence type="predicted"/>
<dbReference type="InParanoid" id="A0A4S2N750"/>
<feature type="compositionally biased region" description="Low complexity" evidence="5">
    <location>
        <begin position="21"/>
        <end position="51"/>
    </location>
</feature>
<dbReference type="STRING" id="341454.A0A4S2N750"/>
<accession>A0A4S2N750</accession>
<dbReference type="GO" id="GO:0005783">
    <property type="term" value="C:endoplasmic reticulum"/>
    <property type="evidence" value="ECO:0007669"/>
    <property type="project" value="TreeGrafter"/>
</dbReference>
<gene>
    <name evidence="8" type="ORF">EX30DRAFT_368274</name>
</gene>
<name>A0A4S2N750_9PEZI</name>
<dbReference type="PANTHER" id="PTHR46346">
    <property type="entry name" value="PHOSPHATIDYLINOSITOL N-ACETYLGLUCOSAMINYLTRANSFERASE SUBUNIT P"/>
    <property type="match status" value="1"/>
</dbReference>
<feature type="domain" description="PIG-P" evidence="7">
    <location>
        <begin position="114"/>
        <end position="279"/>
    </location>
</feature>
<evidence type="ECO:0000256" key="5">
    <source>
        <dbReference type="SAM" id="MobiDB-lite"/>
    </source>
</evidence>
<feature type="transmembrane region" description="Helical" evidence="6">
    <location>
        <begin position="156"/>
        <end position="179"/>
    </location>
</feature>
<evidence type="ECO:0000259" key="7">
    <source>
        <dbReference type="Pfam" id="PF08510"/>
    </source>
</evidence>
<dbReference type="Pfam" id="PF08510">
    <property type="entry name" value="PIG-P"/>
    <property type="match status" value="1"/>
</dbReference>
<dbReference type="PANTHER" id="PTHR46346:SF1">
    <property type="entry name" value="PHOSPHATIDYLINOSITOL N-ACETYLGLUCOSAMINYLTRANSFERASE SUBUNIT P"/>
    <property type="match status" value="1"/>
</dbReference>
<keyword evidence="9" id="KW-1185">Reference proteome</keyword>
<evidence type="ECO:0000256" key="4">
    <source>
        <dbReference type="ARBA" id="ARBA00023136"/>
    </source>
</evidence>
<feature type="compositionally biased region" description="Low complexity" evidence="5">
    <location>
        <begin position="65"/>
        <end position="84"/>
    </location>
</feature>
<evidence type="ECO:0000313" key="9">
    <source>
        <dbReference type="Proteomes" id="UP000298138"/>
    </source>
</evidence>
<organism evidence="8 9">
    <name type="scientific">Ascodesmis nigricans</name>
    <dbReference type="NCBI Taxonomy" id="341454"/>
    <lineage>
        <taxon>Eukaryota</taxon>
        <taxon>Fungi</taxon>
        <taxon>Dikarya</taxon>
        <taxon>Ascomycota</taxon>
        <taxon>Pezizomycotina</taxon>
        <taxon>Pezizomycetes</taxon>
        <taxon>Pezizales</taxon>
        <taxon>Ascodesmidaceae</taxon>
        <taxon>Ascodesmis</taxon>
    </lineage>
</organism>
<dbReference type="EMBL" id="ML220112">
    <property type="protein sequence ID" value="TGZ85168.1"/>
    <property type="molecule type" value="Genomic_DNA"/>
</dbReference>
<dbReference type="InterPro" id="IPR013717">
    <property type="entry name" value="PIG-P"/>
</dbReference>
<evidence type="ECO:0000256" key="3">
    <source>
        <dbReference type="ARBA" id="ARBA00022989"/>
    </source>
</evidence>
<dbReference type="OrthoDB" id="690928at2759"/>
<feature type="compositionally biased region" description="Pro residues" evidence="5">
    <location>
        <begin position="53"/>
        <end position="64"/>
    </location>
</feature>
<comment type="subcellular location">
    <subcellularLocation>
        <location evidence="1">Membrane</location>
        <topology evidence="1">Multi-pass membrane protein</topology>
    </subcellularLocation>
</comment>
<feature type="region of interest" description="Disordered" evidence="5">
    <location>
        <begin position="304"/>
        <end position="327"/>
    </location>
</feature>
<feature type="transmembrane region" description="Helical" evidence="6">
    <location>
        <begin position="115"/>
        <end position="136"/>
    </location>
</feature>